<keyword evidence="2" id="KW-1185">Reference proteome</keyword>
<evidence type="ECO:0000313" key="3">
    <source>
        <dbReference type="WBParaSite" id="PSU_v2.g16925.t1"/>
    </source>
</evidence>
<proteinExistence type="predicted"/>
<feature type="region of interest" description="Disordered" evidence="1">
    <location>
        <begin position="1"/>
        <end position="36"/>
    </location>
</feature>
<reference evidence="3" key="1">
    <citation type="submission" date="2022-11" db="UniProtKB">
        <authorList>
            <consortium name="WormBaseParasite"/>
        </authorList>
    </citation>
    <scope>IDENTIFICATION</scope>
</reference>
<dbReference type="Proteomes" id="UP000887577">
    <property type="component" value="Unplaced"/>
</dbReference>
<dbReference type="WBParaSite" id="PSU_v2.g16925.t1">
    <property type="protein sequence ID" value="PSU_v2.g16925.t1"/>
    <property type="gene ID" value="PSU_v2.g16925"/>
</dbReference>
<feature type="compositionally biased region" description="Acidic residues" evidence="1">
    <location>
        <begin position="8"/>
        <end position="20"/>
    </location>
</feature>
<evidence type="ECO:0000256" key="1">
    <source>
        <dbReference type="SAM" id="MobiDB-lite"/>
    </source>
</evidence>
<dbReference type="AlphaFoldDB" id="A0A914Y9P0"/>
<name>A0A914Y9P0_9BILA</name>
<sequence>MFNSSTESDTETGNENDSEGFELSSENVGDELDGDSDEVISIKNLPKEFRKAIIHKNDETKQQEIVIFVDNDNTLCYRYRFYFKKNGYYDNYCPGHSSIKKGASGVLEFQEPTSEHSNDSCQPSKYYPKKFKEPYFKIEKTDGGKDRLDTYEKMGDGFCKYGYTMPNGGFRCNKCQHIPDHNVYATVWKYKNREKYVQLNGTHVCTPTFVESLPPV</sequence>
<accession>A0A914Y9P0</accession>
<organism evidence="2 3">
    <name type="scientific">Panagrolaimus superbus</name>
    <dbReference type="NCBI Taxonomy" id="310955"/>
    <lineage>
        <taxon>Eukaryota</taxon>
        <taxon>Metazoa</taxon>
        <taxon>Ecdysozoa</taxon>
        <taxon>Nematoda</taxon>
        <taxon>Chromadorea</taxon>
        <taxon>Rhabditida</taxon>
        <taxon>Tylenchina</taxon>
        <taxon>Panagrolaimomorpha</taxon>
        <taxon>Panagrolaimoidea</taxon>
        <taxon>Panagrolaimidae</taxon>
        <taxon>Panagrolaimus</taxon>
    </lineage>
</organism>
<protein>
    <submittedName>
        <fullName evidence="3">Uncharacterized protein</fullName>
    </submittedName>
</protein>
<evidence type="ECO:0000313" key="2">
    <source>
        <dbReference type="Proteomes" id="UP000887577"/>
    </source>
</evidence>